<evidence type="ECO:0000313" key="2">
    <source>
        <dbReference type="Proteomes" id="UP001596997"/>
    </source>
</evidence>
<reference evidence="2" key="1">
    <citation type="journal article" date="2019" name="Int. J. Syst. Evol. Microbiol.">
        <title>The Global Catalogue of Microorganisms (GCM) 10K type strain sequencing project: providing services to taxonomists for standard genome sequencing and annotation.</title>
        <authorList>
            <consortium name="The Broad Institute Genomics Platform"/>
            <consortium name="The Broad Institute Genome Sequencing Center for Infectious Disease"/>
            <person name="Wu L."/>
            <person name="Ma J."/>
        </authorList>
    </citation>
    <scope>NUCLEOTIDE SEQUENCE [LARGE SCALE GENOMIC DNA]</scope>
    <source>
        <strain evidence="2">CCUG 62114</strain>
    </source>
</reference>
<dbReference type="RefSeq" id="WP_377716078.1">
    <property type="nucleotide sequence ID" value="NZ_JBHTJM010000009.1"/>
</dbReference>
<gene>
    <name evidence="1" type="ORF">ACFQ1O_11025</name>
</gene>
<dbReference type="Proteomes" id="UP001596997">
    <property type="component" value="Unassembled WGS sequence"/>
</dbReference>
<protein>
    <submittedName>
        <fullName evidence="1">Uncharacterized protein</fullName>
    </submittedName>
</protein>
<name>A0ABW3I4S4_9FLAO</name>
<organism evidence="1 2">
    <name type="scientific">Pseudofulvibacter geojedonensis</name>
    <dbReference type="NCBI Taxonomy" id="1123758"/>
    <lineage>
        <taxon>Bacteria</taxon>
        <taxon>Pseudomonadati</taxon>
        <taxon>Bacteroidota</taxon>
        <taxon>Flavobacteriia</taxon>
        <taxon>Flavobacteriales</taxon>
        <taxon>Flavobacteriaceae</taxon>
        <taxon>Pseudofulvibacter</taxon>
    </lineage>
</organism>
<sequence length="221" mass="25194">MRTNLLLLSLFIFSYTLAQKERKVSTSYGYKTTQLTTITKDTPQAIQTDKFYLNSTSNALVKGGKNRIILPVYLPENTQEWFYRYTASRNENDINNTLKTFNLAGELTEYINSKNPLKGAVNNLTTPPGADICDIYVMTESNAKLFKEKEDFEYVISASRENYKSGTVMVKNNNQELIYLGINNPDSLHGIHVAVEIVAIVAQESQIEETIRIPIYTYYLE</sequence>
<comment type="caution">
    <text evidence="1">The sequence shown here is derived from an EMBL/GenBank/DDBJ whole genome shotgun (WGS) entry which is preliminary data.</text>
</comment>
<dbReference type="EMBL" id="JBHTJM010000009">
    <property type="protein sequence ID" value="MFD0964535.1"/>
    <property type="molecule type" value="Genomic_DNA"/>
</dbReference>
<evidence type="ECO:0000313" key="1">
    <source>
        <dbReference type="EMBL" id="MFD0964535.1"/>
    </source>
</evidence>
<proteinExistence type="predicted"/>
<accession>A0ABW3I4S4</accession>
<keyword evidence="2" id="KW-1185">Reference proteome</keyword>